<dbReference type="InterPro" id="IPR022217">
    <property type="entry name" value="Prot_inh_I10_marinostatin"/>
</dbReference>
<feature type="region of interest" description="Disordered" evidence="1">
    <location>
        <begin position="24"/>
        <end position="51"/>
    </location>
</feature>
<dbReference type="EMBL" id="CP020919">
    <property type="protein sequence ID" value="AWG25666.1"/>
    <property type="molecule type" value="Genomic_DNA"/>
</dbReference>
<evidence type="ECO:0000313" key="3">
    <source>
        <dbReference type="Proteomes" id="UP000244677"/>
    </source>
</evidence>
<evidence type="ECO:0000313" key="2">
    <source>
        <dbReference type="EMBL" id="AWG25666.1"/>
    </source>
</evidence>
<evidence type="ECO:0008006" key="4">
    <source>
        <dbReference type="Google" id="ProtNLM"/>
    </source>
</evidence>
<keyword evidence="3" id="KW-1185">Reference proteome</keyword>
<dbReference type="Proteomes" id="UP000244677">
    <property type="component" value="Chromosome"/>
</dbReference>
<organism evidence="2 3">
    <name type="scientific">Flavobacterium kingsejongi</name>
    <dbReference type="NCBI Taxonomy" id="1678728"/>
    <lineage>
        <taxon>Bacteria</taxon>
        <taxon>Pseudomonadati</taxon>
        <taxon>Bacteroidota</taxon>
        <taxon>Flavobacteriia</taxon>
        <taxon>Flavobacteriales</taxon>
        <taxon>Flavobacteriaceae</taxon>
        <taxon>Flavobacterium</taxon>
    </lineage>
</organism>
<sequence length="75" mass="8583">MNNDKKELKKPFFANFLENQLSEEERKKVNGGDVTSKLDDNDTPISPVKPVTMPVRDLQHTLKYPSDGDDDTQYV</sequence>
<proteinExistence type="predicted"/>
<reference evidence="2 3" key="1">
    <citation type="submission" date="2017-04" db="EMBL/GenBank/DDBJ databases">
        <title>Complete genome sequence of Flavobacterium kingsejong AJ004.</title>
        <authorList>
            <person name="Lee P.C."/>
        </authorList>
    </citation>
    <scope>NUCLEOTIDE SEQUENCE [LARGE SCALE GENOMIC DNA]</scope>
    <source>
        <strain evidence="2 3">AJ004</strain>
    </source>
</reference>
<dbReference type="OrthoDB" id="678197at2"/>
<dbReference type="Pfam" id="PF12559">
    <property type="entry name" value="Inhibitor_I10"/>
    <property type="match status" value="1"/>
</dbReference>
<accession>A0A2S1LPU7</accession>
<dbReference type="RefSeq" id="WP_108737241.1">
    <property type="nucleotide sequence ID" value="NZ_CP020919.1"/>
</dbReference>
<name>A0A2S1LPU7_9FLAO</name>
<protein>
    <recommendedName>
        <fullName evidence="4">Serine endopeptidase</fullName>
    </recommendedName>
</protein>
<dbReference type="AlphaFoldDB" id="A0A2S1LPU7"/>
<evidence type="ECO:0000256" key="1">
    <source>
        <dbReference type="SAM" id="MobiDB-lite"/>
    </source>
</evidence>
<gene>
    <name evidence="2" type="ORF">FK004_10795</name>
</gene>
<feature type="region of interest" description="Disordered" evidence="1">
    <location>
        <begin position="56"/>
        <end position="75"/>
    </location>
</feature>
<feature type="compositionally biased region" description="Basic and acidic residues" evidence="1">
    <location>
        <begin position="24"/>
        <end position="40"/>
    </location>
</feature>
<dbReference type="NCBIfam" id="NF033738">
    <property type="entry name" value="microvirid_RiPP"/>
    <property type="match status" value="1"/>
</dbReference>
<dbReference type="KEGG" id="fki:FK004_10795"/>